<proteinExistence type="predicted"/>
<name>A0AAU9JUV3_9CILI</name>
<accession>A0AAU9JUV3</accession>
<evidence type="ECO:0000313" key="1">
    <source>
        <dbReference type="EMBL" id="CAG9329503.1"/>
    </source>
</evidence>
<dbReference type="EMBL" id="CAJZBQ010000048">
    <property type="protein sequence ID" value="CAG9329503.1"/>
    <property type="molecule type" value="Genomic_DNA"/>
</dbReference>
<keyword evidence="2" id="KW-1185">Reference proteome</keyword>
<evidence type="ECO:0000313" key="2">
    <source>
        <dbReference type="Proteomes" id="UP001162131"/>
    </source>
</evidence>
<gene>
    <name evidence="1" type="ORF">BSTOLATCC_MIC49136</name>
</gene>
<comment type="caution">
    <text evidence="1">The sequence shown here is derived from an EMBL/GenBank/DDBJ whole genome shotgun (WGS) entry which is preliminary data.</text>
</comment>
<dbReference type="AlphaFoldDB" id="A0AAU9JUV3"/>
<dbReference type="Proteomes" id="UP001162131">
    <property type="component" value="Unassembled WGS sequence"/>
</dbReference>
<reference evidence="1" key="1">
    <citation type="submission" date="2021-09" db="EMBL/GenBank/DDBJ databases">
        <authorList>
            <consortium name="AG Swart"/>
            <person name="Singh M."/>
            <person name="Singh A."/>
            <person name="Seah K."/>
            <person name="Emmerich C."/>
        </authorList>
    </citation>
    <scope>NUCLEOTIDE SEQUENCE</scope>
    <source>
        <strain evidence="1">ATCC30299</strain>
    </source>
</reference>
<sequence>MADLTLRNKSAEILSRPNNPELEMDFRATCSAPLYIPSLYEPPLMQFCQNYLNAYQQGTSLYNIRGDSKRNSLIIYNTETETQQVNILQTPQQLDSCSCITQLPNGKLFCFGNWLLSGTFYFCENWWISAR</sequence>
<organism evidence="1 2">
    <name type="scientific">Blepharisma stoltei</name>
    <dbReference type="NCBI Taxonomy" id="1481888"/>
    <lineage>
        <taxon>Eukaryota</taxon>
        <taxon>Sar</taxon>
        <taxon>Alveolata</taxon>
        <taxon>Ciliophora</taxon>
        <taxon>Postciliodesmatophora</taxon>
        <taxon>Heterotrichea</taxon>
        <taxon>Heterotrichida</taxon>
        <taxon>Blepharismidae</taxon>
        <taxon>Blepharisma</taxon>
    </lineage>
</organism>
<protein>
    <submittedName>
        <fullName evidence="1">Uncharacterized protein</fullName>
    </submittedName>
</protein>